<evidence type="ECO:0008006" key="6">
    <source>
        <dbReference type="Google" id="ProtNLM"/>
    </source>
</evidence>
<dbReference type="AlphaFoldDB" id="A0A8H6FN70"/>
<keyword evidence="3" id="KW-0472">Membrane</keyword>
<keyword evidence="3" id="KW-1133">Transmembrane helix</keyword>
<dbReference type="Gene3D" id="3.90.550.20">
    <property type="match status" value="1"/>
</dbReference>
<feature type="compositionally biased region" description="Basic and acidic residues" evidence="2">
    <location>
        <begin position="350"/>
        <end position="367"/>
    </location>
</feature>
<dbReference type="PANTHER" id="PTHR31834">
    <property type="entry name" value="INITIATION-SPECIFIC ALPHA-1,6-MANNOSYLTRANSFERASE"/>
    <property type="match status" value="1"/>
</dbReference>
<evidence type="ECO:0000256" key="3">
    <source>
        <dbReference type="SAM" id="Phobius"/>
    </source>
</evidence>
<dbReference type="GO" id="GO:0000136">
    <property type="term" value="C:mannan polymerase complex"/>
    <property type="evidence" value="ECO:0007669"/>
    <property type="project" value="TreeGrafter"/>
</dbReference>
<evidence type="ECO:0000256" key="2">
    <source>
        <dbReference type="SAM" id="MobiDB-lite"/>
    </source>
</evidence>
<dbReference type="InterPro" id="IPR029044">
    <property type="entry name" value="Nucleotide-diphossugar_trans"/>
</dbReference>
<reference evidence="4 5" key="1">
    <citation type="journal article" date="2020" name="Genomics">
        <title>Complete, high-quality genomes from long-read metagenomic sequencing of two wolf lichen thalli reveals enigmatic genome architecture.</title>
        <authorList>
            <person name="McKenzie S.K."/>
            <person name="Walston R.F."/>
            <person name="Allen J.L."/>
        </authorList>
    </citation>
    <scope>NUCLEOTIDE SEQUENCE [LARGE SCALE GENOMIC DNA]</scope>
    <source>
        <strain evidence="4">WasteWater2</strain>
    </source>
</reference>
<keyword evidence="3" id="KW-0812">Transmembrane</keyword>
<name>A0A8H6FN70_9LECA</name>
<protein>
    <recommendedName>
        <fullName evidence="6">Glycosyltransferase family 32 protein</fullName>
    </recommendedName>
</protein>
<organism evidence="4 5">
    <name type="scientific">Letharia columbiana</name>
    <dbReference type="NCBI Taxonomy" id="112416"/>
    <lineage>
        <taxon>Eukaryota</taxon>
        <taxon>Fungi</taxon>
        <taxon>Dikarya</taxon>
        <taxon>Ascomycota</taxon>
        <taxon>Pezizomycotina</taxon>
        <taxon>Lecanoromycetes</taxon>
        <taxon>OSLEUM clade</taxon>
        <taxon>Lecanoromycetidae</taxon>
        <taxon>Lecanorales</taxon>
        <taxon>Lecanorineae</taxon>
        <taxon>Parmeliaceae</taxon>
        <taxon>Letharia</taxon>
    </lineage>
</organism>
<feature type="region of interest" description="Disordered" evidence="2">
    <location>
        <begin position="467"/>
        <end position="491"/>
    </location>
</feature>
<dbReference type="PANTHER" id="PTHR31834:SF8">
    <property type="entry name" value="TRANSFERASE, PUTATIVE (AFU_ORTHOLOGUE AFUA_6G14040)-RELATED"/>
    <property type="match status" value="1"/>
</dbReference>
<dbReference type="Pfam" id="PF04488">
    <property type="entry name" value="Gly_transf_sug"/>
    <property type="match status" value="1"/>
</dbReference>
<evidence type="ECO:0000313" key="4">
    <source>
        <dbReference type="EMBL" id="KAF6231538.1"/>
    </source>
</evidence>
<dbReference type="Proteomes" id="UP000578531">
    <property type="component" value="Unassembled WGS sequence"/>
</dbReference>
<dbReference type="InterPro" id="IPR007577">
    <property type="entry name" value="GlycoTrfase_DXD_sugar-bd_CS"/>
</dbReference>
<gene>
    <name evidence="4" type="ORF">HO173_010290</name>
</gene>
<comment type="similarity">
    <text evidence="1">Belongs to the glycosyltransferase 32 family.</text>
</comment>
<dbReference type="RefSeq" id="XP_037160970.1">
    <property type="nucleotide sequence ID" value="XM_037312176.1"/>
</dbReference>
<dbReference type="EMBL" id="JACCJC010000056">
    <property type="protein sequence ID" value="KAF6231538.1"/>
    <property type="molecule type" value="Genomic_DNA"/>
</dbReference>
<evidence type="ECO:0000313" key="5">
    <source>
        <dbReference type="Proteomes" id="UP000578531"/>
    </source>
</evidence>
<feature type="transmembrane region" description="Helical" evidence="3">
    <location>
        <begin position="21"/>
        <end position="37"/>
    </location>
</feature>
<dbReference type="GO" id="GO:0000009">
    <property type="term" value="F:alpha-1,6-mannosyltransferase activity"/>
    <property type="evidence" value="ECO:0007669"/>
    <property type="project" value="InterPro"/>
</dbReference>
<dbReference type="GO" id="GO:0006487">
    <property type="term" value="P:protein N-linked glycosylation"/>
    <property type="evidence" value="ECO:0007669"/>
    <property type="project" value="TreeGrafter"/>
</dbReference>
<dbReference type="OrthoDB" id="409543at2759"/>
<keyword evidence="5" id="KW-1185">Reference proteome</keyword>
<comment type="caution">
    <text evidence="4">The sequence shown here is derived from an EMBL/GenBank/DDBJ whole genome shotgun (WGS) entry which is preliminary data.</text>
</comment>
<accession>A0A8H6FN70</accession>
<dbReference type="SUPFAM" id="SSF53448">
    <property type="entry name" value="Nucleotide-diphospho-sugar transferases"/>
    <property type="match status" value="1"/>
</dbReference>
<dbReference type="InterPro" id="IPR039367">
    <property type="entry name" value="Och1-like"/>
</dbReference>
<feature type="compositionally biased region" description="Polar residues" evidence="2">
    <location>
        <begin position="470"/>
        <end position="482"/>
    </location>
</feature>
<sequence length="570" mass="62324">MASTRKPSPVSKLRISSFIKAISILGIIIVIFSYIYWGHLARINTAFDYQKLPPSTELQTDNPSSQEWTHKIWQTSKYPVAAMSEEDRTHFQTWTDLNPDWGHEVLTDEVMESYVRDHFHETQPEMEELYFEVKDYILRSDLIRYFVMLADGGVYNDLDVGCEKPISTWIPKQFEDTAGVLLGVEVDNKYGPDGRTFTNGEDLFELVNWTIMSKPNQPFMGFLVQRVMENIKSLAASKNQAISEMVPTIPDVLVTTGPAALTTAFFDYASGLTGRNVTYKNFTKITEPQIVGEVVILPIQAFGAGHQVQWAGLKQDGSQLVHHYFAGSWKGDHHDGGWQDAEHKALEEARKKKEDAMAAEKAPDKAAEGVTTEENPDFIPENNLTVEEKVLLPQTANTTISPGTVALSKPPVVEQPANSNITELKVAVDETSSIQNSSAAVADTVAVINSAIADAAPAPAYSAAAVNSPTTEKLGSVSNGNAQVEDITEKPADTIALEAETKGKATGKAEAEAEAKASAKAAADAKEQAEAVRLMQEAGEPEWAPLEAVGEKKVSNHLADYGEDYSVSED</sequence>
<proteinExistence type="inferred from homology"/>
<dbReference type="GeneID" id="59291937"/>
<feature type="region of interest" description="Disordered" evidence="2">
    <location>
        <begin position="350"/>
        <end position="378"/>
    </location>
</feature>
<evidence type="ECO:0000256" key="1">
    <source>
        <dbReference type="ARBA" id="ARBA00009003"/>
    </source>
</evidence>